<dbReference type="InterPro" id="IPR016181">
    <property type="entry name" value="Acyl_CoA_acyltransferase"/>
</dbReference>
<dbReference type="Pfam" id="PF00583">
    <property type="entry name" value="Acetyltransf_1"/>
    <property type="match status" value="1"/>
</dbReference>
<reference evidence="2 3" key="1">
    <citation type="submission" date="2017-10" db="EMBL/GenBank/DDBJ databases">
        <title>Comparative genomics in systemic dimorphic fungi from Ajellomycetaceae.</title>
        <authorList>
            <person name="Munoz J.F."/>
            <person name="Mcewen J.G."/>
            <person name="Clay O.K."/>
            <person name="Cuomo C.A."/>
        </authorList>
    </citation>
    <scope>NUCLEOTIDE SEQUENCE [LARGE SCALE GENOMIC DNA]</scope>
    <source>
        <strain evidence="2 3">UAMH130</strain>
    </source>
</reference>
<evidence type="ECO:0000259" key="1">
    <source>
        <dbReference type="PROSITE" id="PS51186"/>
    </source>
</evidence>
<dbReference type="InterPro" id="IPR000182">
    <property type="entry name" value="GNAT_dom"/>
</dbReference>
<evidence type="ECO:0000313" key="3">
    <source>
        <dbReference type="Proteomes" id="UP000224080"/>
    </source>
</evidence>
<sequence>MASNTNSTESHDLTIVRGGVDDVPAVLHLLDTAVKWLESQGRTGQWGTALFSENPQRVEQGIELATTGHGLWLAIKAADDTPTPGQNRTININSQTEGGETPGVIVGALALGERVPYVPAISEPELYVRLLITDRRCAGSKIGTRLLEHARDVAKKAGISLLRVDCYAGDDGRLVQYYESQGFKRLESLKVKGEWPCQVLAQRLDEGEEAESG</sequence>
<dbReference type="CDD" id="cd04301">
    <property type="entry name" value="NAT_SF"/>
    <property type="match status" value="1"/>
</dbReference>
<dbReference type="EMBL" id="PDNC01000202">
    <property type="protein sequence ID" value="PGG95881.1"/>
    <property type="molecule type" value="Genomic_DNA"/>
</dbReference>
<evidence type="ECO:0000313" key="2">
    <source>
        <dbReference type="EMBL" id="PGG95881.1"/>
    </source>
</evidence>
<comment type="caution">
    <text evidence="2">The sequence shown here is derived from an EMBL/GenBank/DDBJ whole genome shotgun (WGS) entry which is preliminary data.</text>
</comment>
<dbReference type="Gene3D" id="3.40.630.30">
    <property type="match status" value="1"/>
</dbReference>
<dbReference type="PROSITE" id="PS51186">
    <property type="entry name" value="GNAT"/>
    <property type="match status" value="1"/>
</dbReference>
<name>A0A2B7WH90_9EURO</name>
<dbReference type="OrthoDB" id="2821191at2759"/>
<dbReference type="SUPFAM" id="SSF55729">
    <property type="entry name" value="Acyl-CoA N-acyltransferases (Nat)"/>
    <property type="match status" value="1"/>
</dbReference>
<dbReference type="Proteomes" id="UP000224080">
    <property type="component" value="Unassembled WGS sequence"/>
</dbReference>
<accession>A0A2B7WH90</accession>
<protein>
    <recommendedName>
        <fullName evidence="1">N-acetyltransferase domain-containing protein</fullName>
    </recommendedName>
</protein>
<proteinExistence type="predicted"/>
<keyword evidence="3" id="KW-1185">Reference proteome</keyword>
<dbReference type="AlphaFoldDB" id="A0A2B7WH90"/>
<dbReference type="GO" id="GO:0016747">
    <property type="term" value="F:acyltransferase activity, transferring groups other than amino-acyl groups"/>
    <property type="evidence" value="ECO:0007669"/>
    <property type="project" value="InterPro"/>
</dbReference>
<gene>
    <name evidence="2" type="ORF">GX51_08088</name>
</gene>
<feature type="domain" description="N-acetyltransferase" evidence="1">
    <location>
        <begin position="62"/>
        <end position="205"/>
    </location>
</feature>
<organism evidence="2 3">
    <name type="scientific">Blastomyces parvus</name>
    <dbReference type="NCBI Taxonomy" id="2060905"/>
    <lineage>
        <taxon>Eukaryota</taxon>
        <taxon>Fungi</taxon>
        <taxon>Dikarya</taxon>
        <taxon>Ascomycota</taxon>
        <taxon>Pezizomycotina</taxon>
        <taxon>Eurotiomycetes</taxon>
        <taxon>Eurotiomycetidae</taxon>
        <taxon>Onygenales</taxon>
        <taxon>Ajellomycetaceae</taxon>
        <taxon>Blastomyces</taxon>
    </lineage>
</organism>